<organism evidence="4 5">
    <name type="scientific">Oryzias sinensis</name>
    <name type="common">Chinese medaka</name>
    <dbReference type="NCBI Taxonomy" id="183150"/>
    <lineage>
        <taxon>Eukaryota</taxon>
        <taxon>Metazoa</taxon>
        <taxon>Chordata</taxon>
        <taxon>Craniata</taxon>
        <taxon>Vertebrata</taxon>
        <taxon>Euteleostomi</taxon>
        <taxon>Actinopterygii</taxon>
        <taxon>Neopterygii</taxon>
        <taxon>Teleostei</taxon>
        <taxon>Neoteleostei</taxon>
        <taxon>Acanthomorphata</taxon>
        <taxon>Ovalentaria</taxon>
        <taxon>Atherinomorphae</taxon>
        <taxon>Beloniformes</taxon>
        <taxon>Adrianichthyidae</taxon>
        <taxon>Oryziinae</taxon>
        <taxon>Oryzias</taxon>
    </lineage>
</organism>
<dbReference type="InterPro" id="IPR001496">
    <property type="entry name" value="SOCS_box"/>
</dbReference>
<evidence type="ECO:0000256" key="2">
    <source>
        <dbReference type="SAM" id="MobiDB-lite"/>
    </source>
</evidence>
<feature type="compositionally biased region" description="Polar residues" evidence="2">
    <location>
        <begin position="11"/>
        <end position="25"/>
    </location>
</feature>
<reference evidence="4" key="1">
    <citation type="submission" date="2025-08" db="UniProtKB">
        <authorList>
            <consortium name="Ensembl"/>
        </authorList>
    </citation>
    <scope>IDENTIFICATION</scope>
</reference>
<proteinExistence type="predicted"/>
<comment type="pathway">
    <text evidence="1">Protein modification; protein ubiquitination.</text>
</comment>
<dbReference type="Pfam" id="PF00023">
    <property type="entry name" value="Ank"/>
    <property type="match status" value="1"/>
</dbReference>
<name>A0A8C7X7B4_9TELE</name>
<dbReference type="Pfam" id="PF07525">
    <property type="entry name" value="SOCS_box"/>
    <property type="match status" value="1"/>
</dbReference>
<evidence type="ECO:0000256" key="1">
    <source>
        <dbReference type="ARBA" id="ARBA00004906"/>
    </source>
</evidence>
<dbReference type="Gene3D" id="1.25.40.20">
    <property type="entry name" value="Ankyrin repeat-containing domain"/>
    <property type="match status" value="1"/>
</dbReference>
<evidence type="ECO:0000313" key="4">
    <source>
        <dbReference type="Ensembl" id="ENSOSIP00000008674.1"/>
    </source>
</evidence>
<reference evidence="4" key="2">
    <citation type="submission" date="2025-09" db="UniProtKB">
        <authorList>
            <consortium name="Ensembl"/>
        </authorList>
    </citation>
    <scope>IDENTIFICATION</scope>
</reference>
<dbReference type="InterPro" id="IPR036770">
    <property type="entry name" value="Ankyrin_rpt-contain_sf"/>
</dbReference>
<dbReference type="Proteomes" id="UP000694383">
    <property type="component" value="Unplaced"/>
</dbReference>
<dbReference type="GeneTree" id="ENSGT00940000153902"/>
<feature type="domain" description="SOCS box" evidence="3">
    <location>
        <begin position="157"/>
        <end position="191"/>
    </location>
</feature>
<dbReference type="InterPro" id="IPR002110">
    <property type="entry name" value="Ankyrin_rpt"/>
</dbReference>
<keyword evidence="5" id="KW-1185">Reference proteome</keyword>
<dbReference type="Ensembl" id="ENSOSIT00000009241.1">
    <property type="protein sequence ID" value="ENSOSIP00000008674.1"/>
    <property type="gene ID" value="ENSOSIG00000005542.1"/>
</dbReference>
<feature type="region of interest" description="Disordered" evidence="2">
    <location>
        <begin position="1"/>
        <end position="36"/>
    </location>
</feature>
<accession>A0A8C7X7B4</accession>
<dbReference type="AlphaFoldDB" id="A0A8C7X7B4"/>
<dbReference type="SUPFAM" id="SSF48403">
    <property type="entry name" value="Ankyrin repeat"/>
    <property type="match status" value="1"/>
</dbReference>
<evidence type="ECO:0000313" key="5">
    <source>
        <dbReference type="Proteomes" id="UP000694383"/>
    </source>
</evidence>
<protein>
    <submittedName>
        <fullName evidence="4">Ankyrin repeat and SOCS box-containing 12a</fullName>
    </submittedName>
</protein>
<evidence type="ECO:0000259" key="3">
    <source>
        <dbReference type="Pfam" id="PF07525"/>
    </source>
</evidence>
<sequence>MKSHEAKLRTKQSLMKLNPEQNENQMKPHEAKARTNSGSLVLSAAREILRQLLIHSAEVNSSLPLDLSTRVYGHMDCFKVLLQFGADPDYNCADVKMRSSNNQPKTVPEMCLRHGCGVEYVQLLINFGANVYLSTLIIEKSTKQNEAMELLLQERGTPKALTSQCRLAVRRYLKKIHRIDSICLLQMPTSLNYKLLSTHRVKV</sequence>